<organism evidence="1 2">
    <name type="scientific">Tropicimonas aquimaris</name>
    <dbReference type="NCBI Taxonomy" id="914152"/>
    <lineage>
        <taxon>Bacteria</taxon>
        <taxon>Pseudomonadati</taxon>
        <taxon>Pseudomonadota</taxon>
        <taxon>Alphaproteobacteria</taxon>
        <taxon>Rhodobacterales</taxon>
        <taxon>Roseobacteraceae</taxon>
        <taxon>Tropicimonas</taxon>
    </lineage>
</organism>
<dbReference type="PANTHER" id="PTHR41260:SF1">
    <property type="entry name" value="PROTEIN ECSC"/>
    <property type="match status" value="1"/>
</dbReference>
<dbReference type="PANTHER" id="PTHR41260">
    <property type="entry name" value="PROTEIN ECSC"/>
    <property type="match status" value="1"/>
</dbReference>
<proteinExistence type="predicted"/>
<dbReference type="Pfam" id="PF12787">
    <property type="entry name" value="EcsC"/>
    <property type="match status" value="1"/>
</dbReference>
<evidence type="ECO:0000313" key="1">
    <source>
        <dbReference type="EMBL" id="MFD0978543.1"/>
    </source>
</evidence>
<dbReference type="RefSeq" id="WP_386072499.1">
    <property type="nucleotide sequence ID" value="NZ_JBHTJT010000006.1"/>
</dbReference>
<sequence>MTPPNERRLHLAADILREALERQRAFEERKPTRMGRGAERFTAPVGGLVARMVPPRLVQQGLRIADRMVGYTVPAEMTRHSVEDLAACEAAARRVQAWAASSNAASGGAAGWFGAVGMTADIPATIAMAARNVRATGAAYGFNGDSDEERAYRLMVLQVATETANKGRGETLAALSDMAAFLASPEGRMVLEKGGGWVSEKVIERIARQLGVTLASRKAGQVVPIVGGAVAAVVNASFQTDVSRAARYGYRMRWLMERRLLEDRSLGGAGEA</sequence>
<dbReference type="Proteomes" id="UP001597108">
    <property type="component" value="Unassembled WGS sequence"/>
</dbReference>
<keyword evidence="2" id="KW-1185">Reference proteome</keyword>
<dbReference type="InterPro" id="IPR024787">
    <property type="entry name" value="EcsC"/>
</dbReference>
<comment type="caution">
    <text evidence="1">The sequence shown here is derived from an EMBL/GenBank/DDBJ whole genome shotgun (WGS) entry which is preliminary data.</text>
</comment>
<evidence type="ECO:0000313" key="2">
    <source>
        <dbReference type="Proteomes" id="UP001597108"/>
    </source>
</evidence>
<gene>
    <name evidence="1" type="ORF">ACFQ2S_02660</name>
</gene>
<reference evidence="2" key="1">
    <citation type="journal article" date="2019" name="Int. J. Syst. Evol. Microbiol.">
        <title>The Global Catalogue of Microorganisms (GCM) 10K type strain sequencing project: providing services to taxonomists for standard genome sequencing and annotation.</title>
        <authorList>
            <consortium name="The Broad Institute Genomics Platform"/>
            <consortium name="The Broad Institute Genome Sequencing Center for Infectious Disease"/>
            <person name="Wu L."/>
            <person name="Ma J."/>
        </authorList>
    </citation>
    <scope>NUCLEOTIDE SEQUENCE [LARGE SCALE GENOMIC DNA]</scope>
    <source>
        <strain evidence="2">CCUG 60524</strain>
    </source>
</reference>
<accession>A0ABW3IMJ5</accession>
<protein>
    <submittedName>
        <fullName evidence="1">EcsC family protein</fullName>
    </submittedName>
</protein>
<dbReference type="EMBL" id="JBHTJT010000006">
    <property type="protein sequence ID" value="MFD0978543.1"/>
    <property type="molecule type" value="Genomic_DNA"/>
</dbReference>
<name>A0ABW3IMJ5_9RHOB</name>